<name>A0AAV2L7X4_KNICA</name>
<proteinExistence type="predicted"/>
<feature type="region of interest" description="Disordered" evidence="1">
    <location>
        <begin position="87"/>
        <end position="110"/>
    </location>
</feature>
<feature type="compositionally biased region" description="Polar residues" evidence="1">
    <location>
        <begin position="38"/>
        <end position="47"/>
    </location>
</feature>
<sequence>MRQRDKDRFYITSNKGSVSGTEDLTVSEMDLRPVHTLPLSSRKTSGSKAEDKPVPKSLEHEQNLDPQDPPQRQSQFWTRRILLRDRLSSGPAGSSSETDSVLDPQDPPQRQTQFWTRLSTLFHFHLDTIKTV</sequence>
<protein>
    <submittedName>
        <fullName evidence="2">Uncharacterized protein</fullName>
    </submittedName>
</protein>
<evidence type="ECO:0000313" key="2">
    <source>
        <dbReference type="EMBL" id="CAL1596340.1"/>
    </source>
</evidence>
<evidence type="ECO:0000313" key="3">
    <source>
        <dbReference type="Proteomes" id="UP001497482"/>
    </source>
</evidence>
<accession>A0AAV2L7X4</accession>
<reference evidence="2 3" key="1">
    <citation type="submission" date="2024-04" db="EMBL/GenBank/DDBJ databases">
        <authorList>
            <person name="Waldvogel A.-M."/>
            <person name="Schoenle A."/>
        </authorList>
    </citation>
    <scope>NUCLEOTIDE SEQUENCE [LARGE SCALE GENOMIC DNA]</scope>
</reference>
<gene>
    <name evidence="2" type="ORF">KC01_LOCUS25037</name>
</gene>
<dbReference type="AlphaFoldDB" id="A0AAV2L7X4"/>
<keyword evidence="3" id="KW-1185">Reference proteome</keyword>
<feature type="compositionally biased region" description="Basic and acidic residues" evidence="1">
    <location>
        <begin position="48"/>
        <end position="63"/>
    </location>
</feature>
<evidence type="ECO:0000256" key="1">
    <source>
        <dbReference type="SAM" id="MobiDB-lite"/>
    </source>
</evidence>
<feature type="region of interest" description="Disordered" evidence="1">
    <location>
        <begin position="1"/>
        <end position="75"/>
    </location>
</feature>
<dbReference type="Proteomes" id="UP001497482">
    <property type="component" value="Chromosome 21"/>
</dbReference>
<dbReference type="EMBL" id="OZ035843">
    <property type="protein sequence ID" value="CAL1596340.1"/>
    <property type="molecule type" value="Genomic_DNA"/>
</dbReference>
<organism evidence="2 3">
    <name type="scientific">Knipowitschia caucasica</name>
    <name type="common">Caucasian dwarf goby</name>
    <name type="synonym">Pomatoschistus caucasicus</name>
    <dbReference type="NCBI Taxonomy" id="637954"/>
    <lineage>
        <taxon>Eukaryota</taxon>
        <taxon>Metazoa</taxon>
        <taxon>Chordata</taxon>
        <taxon>Craniata</taxon>
        <taxon>Vertebrata</taxon>
        <taxon>Euteleostomi</taxon>
        <taxon>Actinopterygii</taxon>
        <taxon>Neopterygii</taxon>
        <taxon>Teleostei</taxon>
        <taxon>Neoteleostei</taxon>
        <taxon>Acanthomorphata</taxon>
        <taxon>Gobiaria</taxon>
        <taxon>Gobiiformes</taxon>
        <taxon>Gobioidei</taxon>
        <taxon>Gobiidae</taxon>
        <taxon>Gobiinae</taxon>
        <taxon>Knipowitschia</taxon>
    </lineage>
</organism>
<feature type="compositionally biased region" description="Polar residues" evidence="1">
    <location>
        <begin position="11"/>
        <end position="24"/>
    </location>
</feature>